<dbReference type="RefSeq" id="WP_189486878.1">
    <property type="nucleotide sequence ID" value="NZ_BMZO01000001.1"/>
</dbReference>
<organism evidence="1 2">
    <name type="scientific">Limoniibacter endophyticus</name>
    <dbReference type="NCBI Taxonomy" id="1565040"/>
    <lineage>
        <taxon>Bacteria</taxon>
        <taxon>Pseudomonadati</taxon>
        <taxon>Pseudomonadota</taxon>
        <taxon>Alphaproteobacteria</taxon>
        <taxon>Hyphomicrobiales</taxon>
        <taxon>Bartonellaceae</taxon>
        <taxon>Limoniibacter</taxon>
    </lineage>
</organism>
<proteinExistence type="predicted"/>
<keyword evidence="2" id="KW-1185">Reference proteome</keyword>
<accession>A0A8J3DDU0</accession>
<evidence type="ECO:0000313" key="2">
    <source>
        <dbReference type="Proteomes" id="UP000641137"/>
    </source>
</evidence>
<sequence length="171" mass="18846">MADAKFQDAFAASGLPSQFKRAFAVGVRAYVEAMQAGDSEVTKHVENAMRAKRRELIAIPLERAWSELARAAIEAMQAGESEAVNDTLAAEAELSIVRKERDALQAENERMREALKPFAKAAENWLPMEQSDIDAPARLEHPNYGLERHGEFTFGDLFNARAVLAEQEGGA</sequence>
<dbReference type="Proteomes" id="UP000641137">
    <property type="component" value="Unassembled WGS sequence"/>
</dbReference>
<gene>
    <name evidence="1" type="ORF">GCM10010136_01730</name>
</gene>
<name>A0A8J3DDU0_9HYPH</name>
<dbReference type="AlphaFoldDB" id="A0A8J3DDU0"/>
<reference evidence="1" key="1">
    <citation type="journal article" date="2014" name="Int. J. Syst. Evol. Microbiol.">
        <title>Complete genome sequence of Corynebacterium casei LMG S-19264T (=DSM 44701T), isolated from a smear-ripened cheese.</title>
        <authorList>
            <consortium name="US DOE Joint Genome Institute (JGI-PGF)"/>
            <person name="Walter F."/>
            <person name="Albersmeier A."/>
            <person name="Kalinowski J."/>
            <person name="Ruckert C."/>
        </authorList>
    </citation>
    <scope>NUCLEOTIDE SEQUENCE</scope>
    <source>
        <strain evidence="1">KCTC 42097</strain>
    </source>
</reference>
<comment type="caution">
    <text evidence="1">The sequence shown here is derived from an EMBL/GenBank/DDBJ whole genome shotgun (WGS) entry which is preliminary data.</text>
</comment>
<evidence type="ECO:0000313" key="1">
    <source>
        <dbReference type="EMBL" id="GHC61271.1"/>
    </source>
</evidence>
<reference evidence="1" key="2">
    <citation type="submission" date="2020-09" db="EMBL/GenBank/DDBJ databases">
        <authorList>
            <person name="Sun Q."/>
            <person name="Kim S."/>
        </authorList>
    </citation>
    <scope>NUCLEOTIDE SEQUENCE</scope>
    <source>
        <strain evidence="1">KCTC 42097</strain>
    </source>
</reference>
<dbReference type="EMBL" id="BMZO01000001">
    <property type="protein sequence ID" value="GHC61271.1"/>
    <property type="molecule type" value="Genomic_DNA"/>
</dbReference>
<protein>
    <submittedName>
        <fullName evidence="1">Uncharacterized protein</fullName>
    </submittedName>
</protein>